<dbReference type="SMART" id="SM00320">
    <property type="entry name" value="WD40"/>
    <property type="match status" value="6"/>
</dbReference>
<dbReference type="PANTHER" id="PTHR15574:SF40">
    <property type="entry name" value="WD AND TETRATRICOPEPTIDE REPEATS PROTEIN 1"/>
    <property type="match status" value="1"/>
</dbReference>
<evidence type="ECO:0000256" key="2">
    <source>
        <dbReference type="ARBA" id="ARBA00022737"/>
    </source>
</evidence>
<sequence>MDEELFKRSINSETGARFAHKNVVSEPFVDRLGNSLTLEGHTGCVNCLDWNMNGTLLASGSDDKQARIWDCAGTCLHVLRTGHTQNIFSSMFLPAGGDRVLITAAGDGTVRLHHYTHFDDDPYVWTCEGRVKRLCVAYNDPQMFWSASEDGVIRQYDARTNLGLPLLTFRGRQCKTMAVDQSNPNILAVGTTETYIPLYDRRMAKVQEPLMRLVPGHLSFEDHNAKSGNHRYHSVFATHLAFNSTGNEVIANIGSEQVYIFDVKHDPGSPIDVLRDINRFLEAPTLLENPIANVEQHATSRFKQLRERAKDAFGNHDFTKAIEIYSQGITECQKLCGSEPALSSEHAMDLVLLLSNRGAGLLMRGWSGDAYSCVRDMMRCLKIDPSNKKAHYRLVRALIMLKQVRIGNKCLDLFRLRYPGEKSIERLDSMLNELTSSQSRRPRDIEWHASTSGERPFRDFVDRLCGHRNMNTDIKEANWWGGRDEFVVAGSDCGSLLIWERTSGRLLRMLQADSHIVNVVQPHPSRCLLATSGIDDVVRFWEPLPEDGSKNELVRDTRKFSDDNNKRMSVDLMEFLVSAIHQVSGAMGGEDEEHDGDGDGATERVQCTTS</sequence>
<proteinExistence type="predicted"/>
<dbReference type="Gene3D" id="2.130.10.10">
    <property type="entry name" value="YVTN repeat-like/Quinoprotein amine dehydrogenase"/>
    <property type="match status" value="3"/>
</dbReference>
<dbReference type="Pfam" id="PF00400">
    <property type="entry name" value="WD40"/>
    <property type="match status" value="3"/>
</dbReference>
<evidence type="ECO:0000313" key="6">
    <source>
        <dbReference type="WBParaSite" id="L893_g5673.t1"/>
    </source>
</evidence>
<keyword evidence="5" id="KW-1185">Reference proteome</keyword>
<dbReference type="PANTHER" id="PTHR15574">
    <property type="entry name" value="WD REPEAT DOMAIN-CONTAINING FAMILY"/>
    <property type="match status" value="1"/>
</dbReference>
<accession>A0A1I8AI21</accession>
<keyword evidence="1 3" id="KW-0853">WD repeat</keyword>
<dbReference type="InterPro" id="IPR015943">
    <property type="entry name" value="WD40/YVTN_repeat-like_dom_sf"/>
</dbReference>
<dbReference type="Proteomes" id="UP000095287">
    <property type="component" value="Unplaced"/>
</dbReference>
<name>A0A1I8AI21_9BILA</name>
<keyword evidence="2" id="KW-0677">Repeat</keyword>
<evidence type="ECO:0000256" key="1">
    <source>
        <dbReference type="ARBA" id="ARBA00022574"/>
    </source>
</evidence>
<dbReference type="Gene3D" id="1.25.40.10">
    <property type="entry name" value="Tetratricopeptide repeat domain"/>
    <property type="match status" value="1"/>
</dbReference>
<feature type="repeat" description="WD" evidence="3">
    <location>
        <begin position="510"/>
        <end position="542"/>
    </location>
</feature>
<reference evidence="6" key="1">
    <citation type="submission" date="2016-11" db="UniProtKB">
        <authorList>
            <consortium name="WormBaseParasite"/>
        </authorList>
    </citation>
    <scope>IDENTIFICATION</scope>
</reference>
<dbReference type="InterPro" id="IPR011990">
    <property type="entry name" value="TPR-like_helical_dom_sf"/>
</dbReference>
<dbReference type="InterPro" id="IPR001680">
    <property type="entry name" value="WD40_rpt"/>
</dbReference>
<dbReference type="AlphaFoldDB" id="A0A1I8AI21"/>
<protein>
    <submittedName>
        <fullName evidence="6">WD and tetratricopeptide repeats protein 1</fullName>
    </submittedName>
</protein>
<evidence type="ECO:0000256" key="4">
    <source>
        <dbReference type="SAM" id="MobiDB-lite"/>
    </source>
</evidence>
<feature type="compositionally biased region" description="Acidic residues" evidence="4">
    <location>
        <begin position="589"/>
        <end position="600"/>
    </location>
</feature>
<feature type="repeat" description="WD" evidence="3">
    <location>
        <begin position="38"/>
        <end position="70"/>
    </location>
</feature>
<evidence type="ECO:0000313" key="5">
    <source>
        <dbReference type="Proteomes" id="UP000095287"/>
    </source>
</evidence>
<dbReference type="GO" id="GO:0080008">
    <property type="term" value="C:Cul4-RING E3 ubiquitin ligase complex"/>
    <property type="evidence" value="ECO:0007669"/>
    <property type="project" value="TreeGrafter"/>
</dbReference>
<dbReference type="GO" id="GO:0005737">
    <property type="term" value="C:cytoplasm"/>
    <property type="evidence" value="ECO:0007669"/>
    <property type="project" value="TreeGrafter"/>
</dbReference>
<evidence type="ECO:0000256" key="3">
    <source>
        <dbReference type="PROSITE-ProRule" id="PRU00221"/>
    </source>
</evidence>
<feature type="region of interest" description="Disordered" evidence="4">
    <location>
        <begin position="587"/>
        <end position="610"/>
    </location>
</feature>
<dbReference type="PROSITE" id="PS50294">
    <property type="entry name" value="WD_REPEATS_REGION"/>
    <property type="match status" value="1"/>
</dbReference>
<dbReference type="WBParaSite" id="L893_g5673.t1">
    <property type="protein sequence ID" value="L893_g5673.t1"/>
    <property type="gene ID" value="L893_g5673"/>
</dbReference>
<dbReference type="InterPro" id="IPR036322">
    <property type="entry name" value="WD40_repeat_dom_sf"/>
</dbReference>
<dbReference type="InterPro" id="IPR045151">
    <property type="entry name" value="DCAF8"/>
</dbReference>
<organism evidence="5 6">
    <name type="scientific">Steinernema glaseri</name>
    <dbReference type="NCBI Taxonomy" id="37863"/>
    <lineage>
        <taxon>Eukaryota</taxon>
        <taxon>Metazoa</taxon>
        <taxon>Ecdysozoa</taxon>
        <taxon>Nematoda</taxon>
        <taxon>Chromadorea</taxon>
        <taxon>Rhabditida</taxon>
        <taxon>Tylenchina</taxon>
        <taxon>Panagrolaimomorpha</taxon>
        <taxon>Strongyloidoidea</taxon>
        <taxon>Steinernematidae</taxon>
        <taxon>Steinernema</taxon>
    </lineage>
</organism>
<dbReference type="SUPFAM" id="SSF48452">
    <property type="entry name" value="TPR-like"/>
    <property type="match status" value="1"/>
</dbReference>
<dbReference type="PROSITE" id="PS50082">
    <property type="entry name" value="WD_REPEATS_2"/>
    <property type="match status" value="2"/>
</dbReference>
<dbReference type="GO" id="GO:0045717">
    <property type="term" value="P:negative regulation of fatty acid biosynthetic process"/>
    <property type="evidence" value="ECO:0007669"/>
    <property type="project" value="TreeGrafter"/>
</dbReference>
<dbReference type="SUPFAM" id="SSF50978">
    <property type="entry name" value="WD40 repeat-like"/>
    <property type="match status" value="1"/>
</dbReference>